<evidence type="ECO:0000313" key="4">
    <source>
        <dbReference type="EMBL" id="MDT0457637.1"/>
    </source>
</evidence>
<dbReference type="RefSeq" id="WP_311624757.1">
    <property type="nucleotide sequence ID" value="NZ_JAVRFE010000022.1"/>
</dbReference>
<dbReference type="Pfam" id="PF10901">
    <property type="entry name" value="DUF2690"/>
    <property type="match status" value="1"/>
</dbReference>
<keyword evidence="2" id="KW-0472">Membrane</keyword>
<proteinExistence type="predicted"/>
<accession>A0ABU2T9L2</accession>
<dbReference type="InterPro" id="IPR010982">
    <property type="entry name" value="Lambda_DNA-bd_dom_sf"/>
</dbReference>
<dbReference type="EMBL" id="JAVRFE010000022">
    <property type="protein sequence ID" value="MDT0457637.1"/>
    <property type="molecule type" value="Genomic_DNA"/>
</dbReference>
<feature type="transmembrane region" description="Helical" evidence="2">
    <location>
        <begin position="221"/>
        <end position="241"/>
    </location>
</feature>
<organism evidence="4 5">
    <name type="scientific">Streptomyces mooreae</name>
    <dbReference type="NCBI Taxonomy" id="3075523"/>
    <lineage>
        <taxon>Bacteria</taxon>
        <taxon>Bacillati</taxon>
        <taxon>Actinomycetota</taxon>
        <taxon>Actinomycetes</taxon>
        <taxon>Kitasatosporales</taxon>
        <taxon>Streptomycetaceae</taxon>
        <taxon>Streptomyces</taxon>
    </lineage>
</organism>
<dbReference type="SUPFAM" id="SSF47413">
    <property type="entry name" value="lambda repressor-like DNA-binding domains"/>
    <property type="match status" value="1"/>
</dbReference>
<protein>
    <submittedName>
        <fullName evidence="4">DUF2690 domain-containing protein</fullName>
    </submittedName>
</protein>
<keyword evidence="2" id="KW-0812">Transmembrane</keyword>
<evidence type="ECO:0000313" key="5">
    <source>
        <dbReference type="Proteomes" id="UP001180551"/>
    </source>
</evidence>
<dbReference type="PROSITE" id="PS50943">
    <property type="entry name" value="HTH_CROC1"/>
    <property type="match status" value="1"/>
</dbReference>
<dbReference type="SMART" id="SM00530">
    <property type="entry name" value="HTH_XRE"/>
    <property type="match status" value="1"/>
</dbReference>
<feature type="region of interest" description="Disordered" evidence="1">
    <location>
        <begin position="374"/>
        <end position="394"/>
    </location>
</feature>
<dbReference type="Gene3D" id="1.10.260.40">
    <property type="entry name" value="lambda repressor-like DNA-binding domains"/>
    <property type="match status" value="1"/>
</dbReference>
<dbReference type="Proteomes" id="UP001180551">
    <property type="component" value="Unassembled WGS sequence"/>
</dbReference>
<dbReference type="InterPro" id="IPR021224">
    <property type="entry name" value="DUF2690"/>
</dbReference>
<dbReference type="CDD" id="cd00093">
    <property type="entry name" value="HTH_XRE"/>
    <property type="match status" value="1"/>
</dbReference>
<name>A0ABU2T9L2_9ACTN</name>
<keyword evidence="2" id="KW-1133">Transmembrane helix</keyword>
<dbReference type="InterPro" id="IPR001387">
    <property type="entry name" value="Cro/C1-type_HTH"/>
</dbReference>
<comment type="caution">
    <text evidence="4">The sequence shown here is derived from an EMBL/GenBank/DDBJ whole genome shotgun (WGS) entry which is preliminary data.</text>
</comment>
<evidence type="ECO:0000256" key="1">
    <source>
        <dbReference type="SAM" id="MobiDB-lite"/>
    </source>
</evidence>
<sequence length="394" mass="40184">MPRWKALPEELDPQVGEFTGQLRRLVDRNGLSVAAVADRTGYSKTSWERYLNGRLLPPLRAVVALAEVTGAQPAHLTTLWELAERAWSRAEMRQDVTMEAISVAQARAALGEFDTEPAQTAPTTKSAKAAKAAKGAKAAQVKAAKAKAAKSPQAAGPLTEPLTVQWPQQQQPRLDLPSTADFPAEQMATAAGHSPAPAAAHASSPSSAAPANQPARRGRTAVFVAGAVGALLVAGAAVLLLKPAAEPVTKPAAAPASAPSAEPDLPAGVHCTGEGCVGKDPEKMGCGGTHAVTPSRGLAGRSVIEVRYSAVCHTAWARISRAAQGDQATISAGGHSATAQAERGGDAYTPMVAVSGDPAKVAACQTTMAGAKSCARPVPATPAGQATRAAQAVR</sequence>
<feature type="region of interest" description="Disordered" evidence="1">
    <location>
        <begin position="143"/>
        <end position="214"/>
    </location>
</feature>
<reference evidence="4" key="1">
    <citation type="submission" date="2024-05" db="EMBL/GenBank/DDBJ databases">
        <title>30 novel species of actinomycetes from the DSMZ collection.</title>
        <authorList>
            <person name="Nouioui I."/>
        </authorList>
    </citation>
    <scope>NUCLEOTIDE SEQUENCE</scope>
    <source>
        <strain evidence="4">DSM 41527</strain>
    </source>
</reference>
<dbReference type="Pfam" id="PF13560">
    <property type="entry name" value="HTH_31"/>
    <property type="match status" value="1"/>
</dbReference>
<gene>
    <name evidence="4" type="ORF">RM550_18145</name>
</gene>
<evidence type="ECO:0000256" key="2">
    <source>
        <dbReference type="SAM" id="Phobius"/>
    </source>
</evidence>
<keyword evidence="5" id="KW-1185">Reference proteome</keyword>
<feature type="domain" description="HTH cro/C1-type" evidence="3">
    <location>
        <begin position="22"/>
        <end position="76"/>
    </location>
</feature>
<evidence type="ECO:0000259" key="3">
    <source>
        <dbReference type="PROSITE" id="PS50943"/>
    </source>
</evidence>
<feature type="compositionally biased region" description="Low complexity" evidence="1">
    <location>
        <begin position="188"/>
        <end position="214"/>
    </location>
</feature>